<dbReference type="InterPro" id="IPR036291">
    <property type="entry name" value="NAD(P)-bd_dom_sf"/>
</dbReference>
<name>A0ABW1JCL1_9ACTN</name>
<dbReference type="SUPFAM" id="SSF51735">
    <property type="entry name" value="NAD(P)-binding Rossmann-fold domains"/>
    <property type="match status" value="1"/>
</dbReference>
<reference evidence="5" key="1">
    <citation type="journal article" date="2019" name="Int. J. Syst. Evol. Microbiol.">
        <title>The Global Catalogue of Microorganisms (GCM) 10K type strain sequencing project: providing services to taxonomists for standard genome sequencing and annotation.</title>
        <authorList>
            <consortium name="The Broad Institute Genomics Platform"/>
            <consortium name="The Broad Institute Genome Sequencing Center for Infectious Disease"/>
            <person name="Wu L."/>
            <person name="Ma J."/>
        </authorList>
    </citation>
    <scope>NUCLEOTIDE SEQUENCE [LARGE SCALE GENOMIC DNA]</scope>
    <source>
        <strain evidence="5">KACC 14249</strain>
    </source>
</reference>
<evidence type="ECO:0000313" key="4">
    <source>
        <dbReference type="EMBL" id="MFC6006433.1"/>
    </source>
</evidence>
<accession>A0ABW1JCL1</accession>
<protein>
    <submittedName>
        <fullName evidence="4">TIGR01777 family oxidoreductase</fullName>
    </submittedName>
</protein>
<dbReference type="Pfam" id="PF01370">
    <property type="entry name" value="Epimerase"/>
    <property type="match status" value="1"/>
</dbReference>
<comment type="caution">
    <text evidence="4">The sequence shown here is derived from an EMBL/GenBank/DDBJ whole genome shotgun (WGS) entry which is preliminary data.</text>
</comment>
<evidence type="ECO:0000313" key="5">
    <source>
        <dbReference type="Proteomes" id="UP001596189"/>
    </source>
</evidence>
<dbReference type="PANTHER" id="PTHR11092">
    <property type="entry name" value="SUGAR NUCLEOTIDE EPIMERASE RELATED"/>
    <property type="match status" value="1"/>
</dbReference>
<evidence type="ECO:0000259" key="2">
    <source>
        <dbReference type="Pfam" id="PF01370"/>
    </source>
</evidence>
<dbReference type="Proteomes" id="UP001596189">
    <property type="component" value="Unassembled WGS sequence"/>
</dbReference>
<feature type="domain" description="DUF1731" evidence="3">
    <location>
        <begin position="246"/>
        <end position="292"/>
    </location>
</feature>
<comment type="similarity">
    <text evidence="1">Belongs to the NAD(P)-dependent epimerase/dehydratase family. SDR39U1 subfamily.</text>
</comment>
<sequence length="294" mass="31590">MKVVVTGASGLIGSALVPHLREQGHEVLSLVRRTPASRHQARWDPDEGRIDVAALQGTDAVVHLAGAGVGDHRWTASYKRTILQSRVDGTTLISRTIAELDPAPRVLVSASGIDYYPDTDTEVTERSGRGTAFLSDVVEAWEGATASAREAGIAVSYARSALVLARKGGVLERLRPLVNLGLAGPIGPGDQWWSWITLDDQVRALTRLLDGDLPGPVNLSSPDPVPQRELVRALARQAHRPAILPAPTFALRAAVGQFSETIVASHRVVPRRLLDAGFTFEHPTLADAVRWVSS</sequence>
<proteinExistence type="inferred from homology"/>
<dbReference type="PANTHER" id="PTHR11092:SF0">
    <property type="entry name" value="EPIMERASE FAMILY PROTEIN SDR39U1"/>
    <property type="match status" value="1"/>
</dbReference>
<dbReference type="EMBL" id="JBHSRD010000002">
    <property type="protein sequence ID" value="MFC6006433.1"/>
    <property type="molecule type" value="Genomic_DNA"/>
</dbReference>
<evidence type="ECO:0000259" key="3">
    <source>
        <dbReference type="Pfam" id="PF08338"/>
    </source>
</evidence>
<gene>
    <name evidence="4" type="ORF">ACFQDO_04745</name>
</gene>
<dbReference type="NCBIfam" id="TIGR01777">
    <property type="entry name" value="yfcH"/>
    <property type="match status" value="1"/>
</dbReference>
<dbReference type="InterPro" id="IPR013549">
    <property type="entry name" value="DUF1731"/>
</dbReference>
<dbReference type="Pfam" id="PF08338">
    <property type="entry name" value="DUF1731"/>
    <property type="match status" value="1"/>
</dbReference>
<dbReference type="RefSeq" id="WP_345717268.1">
    <property type="nucleotide sequence ID" value="NZ_BAABFP010000005.1"/>
</dbReference>
<dbReference type="Gene3D" id="3.40.50.720">
    <property type="entry name" value="NAD(P)-binding Rossmann-like Domain"/>
    <property type="match status" value="1"/>
</dbReference>
<feature type="domain" description="NAD-dependent epimerase/dehydratase" evidence="2">
    <location>
        <begin position="3"/>
        <end position="211"/>
    </location>
</feature>
<dbReference type="InterPro" id="IPR010099">
    <property type="entry name" value="SDR39U1"/>
</dbReference>
<keyword evidence="5" id="KW-1185">Reference proteome</keyword>
<evidence type="ECO:0000256" key="1">
    <source>
        <dbReference type="ARBA" id="ARBA00009353"/>
    </source>
</evidence>
<dbReference type="InterPro" id="IPR001509">
    <property type="entry name" value="Epimerase_deHydtase"/>
</dbReference>
<organism evidence="4 5">
    <name type="scientific">Angustibacter luteus</name>
    <dbReference type="NCBI Taxonomy" id="658456"/>
    <lineage>
        <taxon>Bacteria</taxon>
        <taxon>Bacillati</taxon>
        <taxon>Actinomycetota</taxon>
        <taxon>Actinomycetes</taxon>
        <taxon>Kineosporiales</taxon>
        <taxon>Kineosporiaceae</taxon>
    </lineage>
</organism>